<organism evidence="10 11">
    <name type="scientific">Leucobacter aridicollis</name>
    <dbReference type="NCBI Taxonomy" id="283878"/>
    <lineage>
        <taxon>Bacteria</taxon>
        <taxon>Bacillati</taxon>
        <taxon>Actinomycetota</taxon>
        <taxon>Actinomycetes</taxon>
        <taxon>Micrococcales</taxon>
        <taxon>Microbacteriaceae</taxon>
        <taxon>Leucobacter</taxon>
    </lineage>
</organism>
<protein>
    <submittedName>
        <fullName evidence="10">Putative repeat protein (TIGR02543 family)/LPXTG-motif cell wall-anchored protein</fullName>
    </submittedName>
</protein>
<evidence type="ECO:0000256" key="4">
    <source>
        <dbReference type="ARBA" id="ARBA00022729"/>
    </source>
</evidence>
<dbReference type="Pfam" id="PF25390">
    <property type="entry name" value="WD40_RLD"/>
    <property type="match status" value="1"/>
</dbReference>
<feature type="transmembrane region" description="Helical" evidence="8">
    <location>
        <begin position="783"/>
        <end position="803"/>
    </location>
</feature>
<dbReference type="Proteomes" id="UP000586095">
    <property type="component" value="Unassembled WGS sequence"/>
</dbReference>
<comment type="subcellular location">
    <subcellularLocation>
        <location evidence="1">Cell envelope</location>
    </subcellularLocation>
</comment>
<evidence type="ECO:0000256" key="8">
    <source>
        <dbReference type="SAM" id="Phobius"/>
    </source>
</evidence>
<dbReference type="Pfam" id="PF00746">
    <property type="entry name" value="Gram_pos_anchor"/>
    <property type="match status" value="1"/>
</dbReference>
<keyword evidence="8" id="KW-0472">Membrane</keyword>
<keyword evidence="5" id="KW-0677">Repeat</keyword>
<evidence type="ECO:0000256" key="7">
    <source>
        <dbReference type="SAM" id="MobiDB-lite"/>
    </source>
</evidence>
<evidence type="ECO:0000313" key="10">
    <source>
        <dbReference type="EMBL" id="NYD28282.1"/>
    </source>
</evidence>
<proteinExistence type="predicted"/>
<reference evidence="10 11" key="1">
    <citation type="submission" date="2020-07" db="EMBL/GenBank/DDBJ databases">
        <title>Sequencing the genomes of 1000 actinobacteria strains.</title>
        <authorList>
            <person name="Klenk H.-P."/>
        </authorList>
    </citation>
    <scope>NUCLEOTIDE SEQUENCE [LARGE SCALE GENOMIC DNA]</scope>
    <source>
        <strain evidence="10 11">DSM 17380</strain>
    </source>
</reference>
<keyword evidence="6" id="KW-0572">Peptidoglycan-anchor</keyword>
<dbReference type="AlphaFoldDB" id="A0A852RNR8"/>
<dbReference type="PANTHER" id="PTHR22870">
    <property type="entry name" value="REGULATOR OF CHROMOSOME CONDENSATION"/>
    <property type="match status" value="1"/>
</dbReference>
<dbReference type="InterPro" id="IPR000408">
    <property type="entry name" value="Reg_chr_condens"/>
</dbReference>
<keyword evidence="11" id="KW-1185">Reference proteome</keyword>
<dbReference type="PROSITE" id="PS00626">
    <property type="entry name" value="RCC1_2"/>
    <property type="match status" value="4"/>
</dbReference>
<dbReference type="PROSITE" id="PS50847">
    <property type="entry name" value="GRAM_POS_ANCHORING"/>
    <property type="match status" value="1"/>
</dbReference>
<dbReference type="GO" id="GO:0030313">
    <property type="term" value="C:cell envelope"/>
    <property type="evidence" value="ECO:0007669"/>
    <property type="project" value="UniProtKB-SubCell"/>
</dbReference>
<evidence type="ECO:0000256" key="6">
    <source>
        <dbReference type="ARBA" id="ARBA00023088"/>
    </source>
</evidence>
<dbReference type="InterPro" id="IPR042229">
    <property type="entry name" value="Listeria/Bacterioides_rpt_sf"/>
</dbReference>
<keyword evidence="2" id="KW-0134">Cell wall</keyword>
<dbReference type="PANTHER" id="PTHR22870:SF408">
    <property type="entry name" value="OS09G0560450 PROTEIN"/>
    <property type="match status" value="1"/>
</dbReference>
<keyword evidence="4" id="KW-0732">Signal</keyword>
<dbReference type="EMBL" id="JACCBD010000001">
    <property type="protein sequence ID" value="NYD28282.1"/>
    <property type="molecule type" value="Genomic_DNA"/>
</dbReference>
<evidence type="ECO:0000256" key="1">
    <source>
        <dbReference type="ARBA" id="ARBA00004196"/>
    </source>
</evidence>
<dbReference type="InterPro" id="IPR058923">
    <property type="entry name" value="RCC1-like_dom"/>
</dbReference>
<keyword evidence="8" id="KW-1133">Transmembrane helix</keyword>
<dbReference type="Pfam" id="PF09479">
    <property type="entry name" value="Flg_new"/>
    <property type="match status" value="3"/>
</dbReference>
<dbReference type="NCBIfam" id="TIGR02543">
    <property type="entry name" value="List_Bact_rpt"/>
    <property type="match status" value="3"/>
</dbReference>
<evidence type="ECO:0000256" key="2">
    <source>
        <dbReference type="ARBA" id="ARBA00022512"/>
    </source>
</evidence>
<dbReference type="InterPro" id="IPR019931">
    <property type="entry name" value="LPXTG_anchor"/>
</dbReference>
<accession>A0A852RNR8</accession>
<dbReference type="InterPro" id="IPR051210">
    <property type="entry name" value="Ub_ligase/GEF_domain"/>
</dbReference>
<evidence type="ECO:0000259" key="9">
    <source>
        <dbReference type="PROSITE" id="PS50847"/>
    </source>
</evidence>
<dbReference type="PROSITE" id="PS50012">
    <property type="entry name" value="RCC1_3"/>
    <property type="match status" value="7"/>
</dbReference>
<dbReference type="RefSeq" id="WP_185987948.1">
    <property type="nucleotide sequence ID" value="NZ_JACCBD010000001.1"/>
</dbReference>
<dbReference type="InterPro" id="IPR009091">
    <property type="entry name" value="RCC1/BLIP-II"/>
</dbReference>
<sequence>MSLPALPEIPVTFTSSATGTNHSLALGSSGHTYAWGFNGAGQLGIDSTSNALIPSLVKAPDGVRFVSVAAGDSHSLALGTDDNAYAWGYNGVGQLGIDSTTDALVPTLVPAPDGVKFGSMAAGAFHSLAIGSDGNTYAWGYNIYGQLGVGSTTDAHVPNVVRAPAGVEFTSVAAGLNHSLAIGSDGNTYAWGNNVQGQLGNSTTSNSNVPTVVSMPAGVSFTSVAAGQYHSLAIGSDGNTYAWGRNSDGQLGNSSTRNSSVPVLVRVPAGVSFTSVVGGDNHSLAVASDGSAYGWGNNGYGQLGNDSMRNAFVPTMVKAPSDVTFEAVAAGRFRSVAAGADGNALAWGHNEAGQLGNGSIEHKLVPTPVTMPKAETELARVLFGGIPAPEAEVRKDGTIRAVTPESGVCGPVDVTVEWIANGRDQDPVVYQDGFTFTGEYKLSAPEDQTVKVGTNAVFTTGWTACDGGEIVWEISLDGGKTWQDASTHSGVTVSDKGLTATVTATAEYHGALVRATGKTNEDADVVSDAAELTLAPVTVSFEPNGGSAVDGATVPFGEAVAAPVDPVRDGFTFAGWFVDAAGTVRYDFAAPVVEDVMLYAGWTEIVVEPHTVTFDSAGGSAVDPVTVPDGEAVAAPVDPVRDGFTFAGWFVDAAGTVRYDFAAPVVEDVMLYAGWTEIVVEPHTVTFDSAGGSAVDPVTVPDGEAVAAPVDPVRDGFTFAGWFVDAAGTVRYDFAAPVVEDVTLYAGWTEIATGMPPTVPPASSPGTKPGGGSGLPDTGGSDAWGATALGLAALGAGAFVLALRRRRLGARD</sequence>
<dbReference type="Pfam" id="PF00415">
    <property type="entry name" value="RCC1"/>
    <property type="match status" value="2"/>
</dbReference>
<dbReference type="PRINTS" id="PR00633">
    <property type="entry name" value="RCCNDNSATION"/>
</dbReference>
<keyword evidence="8" id="KW-0812">Transmembrane</keyword>
<feature type="domain" description="Gram-positive cocci surface proteins LPxTG" evidence="9">
    <location>
        <begin position="775"/>
        <end position="812"/>
    </location>
</feature>
<dbReference type="SUPFAM" id="SSF50985">
    <property type="entry name" value="RCC1/BLIP-II"/>
    <property type="match status" value="1"/>
</dbReference>
<gene>
    <name evidence="10" type="ORF">BJ960_003085</name>
</gene>
<evidence type="ECO:0000256" key="5">
    <source>
        <dbReference type="ARBA" id="ARBA00022737"/>
    </source>
</evidence>
<keyword evidence="3" id="KW-0964">Secreted</keyword>
<dbReference type="NCBIfam" id="TIGR01167">
    <property type="entry name" value="LPXTG_anchor"/>
    <property type="match status" value="1"/>
</dbReference>
<dbReference type="Gene3D" id="2.60.40.4270">
    <property type="entry name" value="Listeria-Bacteroides repeat domain"/>
    <property type="match status" value="3"/>
</dbReference>
<comment type="caution">
    <text evidence="10">The sequence shown here is derived from an EMBL/GenBank/DDBJ whole genome shotgun (WGS) entry which is preliminary data.</text>
</comment>
<dbReference type="InterPro" id="IPR013378">
    <property type="entry name" value="InlB-like_B-rpt"/>
</dbReference>
<dbReference type="Gene3D" id="2.130.10.30">
    <property type="entry name" value="Regulator of chromosome condensation 1/beta-lactamase-inhibitor protein II"/>
    <property type="match status" value="2"/>
</dbReference>
<evidence type="ECO:0000256" key="3">
    <source>
        <dbReference type="ARBA" id="ARBA00022525"/>
    </source>
</evidence>
<evidence type="ECO:0000313" key="11">
    <source>
        <dbReference type="Proteomes" id="UP000586095"/>
    </source>
</evidence>
<name>A0A852RNR8_9MICO</name>
<feature type="region of interest" description="Disordered" evidence="7">
    <location>
        <begin position="756"/>
        <end position="779"/>
    </location>
</feature>